<dbReference type="GO" id="GO:0006869">
    <property type="term" value="P:lipid transport"/>
    <property type="evidence" value="ECO:0007669"/>
    <property type="project" value="UniProtKB-KW"/>
</dbReference>
<evidence type="ECO:0000256" key="7">
    <source>
        <dbReference type="ARBA" id="ARBA00022989"/>
    </source>
</evidence>
<name>U4U8F3_DENPD</name>
<dbReference type="STRING" id="77166.U4U8F3"/>
<dbReference type="GO" id="GO:0061817">
    <property type="term" value="P:endoplasmic reticulum-plasma membrane tethering"/>
    <property type="evidence" value="ECO:0007669"/>
    <property type="project" value="InterPro"/>
</dbReference>
<dbReference type="SUPFAM" id="SSF49562">
    <property type="entry name" value="C2 domain (Calcium/lipid-binding domain, CaLB)"/>
    <property type="match status" value="3"/>
</dbReference>
<protein>
    <recommendedName>
        <fullName evidence="16">Extended synaptotagmin-2</fullName>
    </recommendedName>
</protein>
<dbReference type="Gene3D" id="2.60.40.150">
    <property type="entry name" value="C2 domain"/>
    <property type="match status" value="3"/>
</dbReference>
<keyword evidence="5" id="KW-0677">Repeat</keyword>
<keyword evidence="8" id="KW-0445">Lipid transport</keyword>
<reference evidence="14 15" key="1">
    <citation type="journal article" date="2013" name="Genome Biol.">
        <title>Draft genome of the mountain pine beetle, Dendroctonus ponderosae Hopkins, a major forest pest.</title>
        <authorList>
            <person name="Keeling C.I."/>
            <person name="Yuen M.M."/>
            <person name="Liao N.Y."/>
            <person name="Docking T.R."/>
            <person name="Chan S.K."/>
            <person name="Taylor G.A."/>
            <person name="Palmquist D.L."/>
            <person name="Jackman S.D."/>
            <person name="Nguyen A."/>
            <person name="Li M."/>
            <person name="Henderson H."/>
            <person name="Janes J.K."/>
            <person name="Zhao Y."/>
            <person name="Pandoh P."/>
            <person name="Moore R."/>
            <person name="Sperling F.A."/>
            <person name="Huber D.P."/>
            <person name="Birol I."/>
            <person name="Jones S.J."/>
            <person name="Bohlmann J."/>
        </authorList>
    </citation>
    <scope>NUCLEOTIDE SEQUENCE</scope>
</reference>
<dbReference type="GO" id="GO:0005789">
    <property type="term" value="C:endoplasmic reticulum membrane"/>
    <property type="evidence" value="ECO:0007669"/>
    <property type="project" value="TreeGrafter"/>
</dbReference>
<dbReference type="InterPro" id="IPR039010">
    <property type="entry name" value="Synaptotagmin_SMP"/>
</dbReference>
<accession>U4U8F3</accession>
<evidence type="ECO:0000313" key="14">
    <source>
        <dbReference type="EMBL" id="ERL86230.1"/>
    </source>
</evidence>
<keyword evidence="4" id="KW-0479">Metal-binding</keyword>
<evidence type="ECO:0000313" key="15">
    <source>
        <dbReference type="Proteomes" id="UP000030742"/>
    </source>
</evidence>
<dbReference type="PROSITE" id="PS50004">
    <property type="entry name" value="C2"/>
    <property type="match status" value="3"/>
</dbReference>
<proteinExistence type="predicted"/>
<keyword evidence="7" id="KW-1133">Transmembrane helix</keyword>
<evidence type="ECO:0000256" key="5">
    <source>
        <dbReference type="ARBA" id="ARBA00022737"/>
    </source>
</evidence>
<comment type="subcellular location">
    <subcellularLocation>
        <location evidence="1">Membrane</location>
    </subcellularLocation>
</comment>
<evidence type="ECO:0000256" key="4">
    <source>
        <dbReference type="ARBA" id="ARBA00022723"/>
    </source>
</evidence>
<dbReference type="InterPro" id="IPR035892">
    <property type="entry name" value="C2_domain_sf"/>
</dbReference>
<keyword evidence="2" id="KW-0813">Transport</keyword>
<evidence type="ECO:0000256" key="3">
    <source>
        <dbReference type="ARBA" id="ARBA00022692"/>
    </source>
</evidence>
<dbReference type="InterPro" id="IPR051634">
    <property type="entry name" value="Extended_Synaptotagmin"/>
</dbReference>
<dbReference type="Pfam" id="PF00168">
    <property type="entry name" value="C2"/>
    <property type="match status" value="3"/>
</dbReference>
<organism evidence="14 15">
    <name type="scientific">Dendroctonus ponderosae</name>
    <name type="common">Mountain pine beetle</name>
    <dbReference type="NCBI Taxonomy" id="77166"/>
    <lineage>
        <taxon>Eukaryota</taxon>
        <taxon>Metazoa</taxon>
        <taxon>Ecdysozoa</taxon>
        <taxon>Arthropoda</taxon>
        <taxon>Hexapoda</taxon>
        <taxon>Insecta</taxon>
        <taxon>Pterygota</taxon>
        <taxon>Neoptera</taxon>
        <taxon>Endopterygota</taxon>
        <taxon>Coleoptera</taxon>
        <taxon>Polyphaga</taxon>
        <taxon>Cucujiformia</taxon>
        <taxon>Curculionidae</taxon>
        <taxon>Scolytinae</taxon>
        <taxon>Dendroctonus</taxon>
    </lineage>
</organism>
<dbReference type="CDD" id="cd04050">
    <property type="entry name" value="C2B_Synaptotagmin-like"/>
    <property type="match status" value="1"/>
</dbReference>
<evidence type="ECO:0000256" key="8">
    <source>
        <dbReference type="ARBA" id="ARBA00023055"/>
    </source>
</evidence>
<evidence type="ECO:0000256" key="2">
    <source>
        <dbReference type="ARBA" id="ARBA00022448"/>
    </source>
</evidence>
<feature type="domain" description="C2" evidence="12">
    <location>
        <begin position="639"/>
        <end position="764"/>
    </location>
</feature>
<gene>
    <name evidence="14" type="ORF">D910_03641</name>
</gene>
<dbReference type="SMART" id="SM00239">
    <property type="entry name" value="C2"/>
    <property type="match status" value="3"/>
</dbReference>
<dbReference type="FunFam" id="2.60.40.150:FF:000155">
    <property type="entry name" value="extended synaptotagmin-2 isoform X1"/>
    <property type="match status" value="1"/>
</dbReference>
<keyword evidence="10" id="KW-0472">Membrane</keyword>
<dbReference type="AlphaFoldDB" id="U4U8F3"/>
<evidence type="ECO:0000259" key="12">
    <source>
        <dbReference type="PROSITE" id="PS50004"/>
    </source>
</evidence>
<feature type="region of interest" description="Disordered" evidence="11">
    <location>
        <begin position="64"/>
        <end position="94"/>
    </location>
</feature>
<evidence type="ECO:0000256" key="11">
    <source>
        <dbReference type="SAM" id="MobiDB-lite"/>
    </source>
</evidence>
<feature type="domain" description="C2" evidence="12">
    <location>
        <begin position="453"/>
        <end position="578"/>
    </location>
</feature>
<evidence type="ECO:0000256" key="6">
    <source>
        <dbReference type="ARBA" id="ARBA00022837"/>
    </source>
</evidence>
<keyword evidence="6" id="KW-0106">Calcium</keyword>
<dbReference type="PANTHER" id="PTHR45761">
    <property type="entry name" value="EXTENDED SYNAPTOTAGMIN-LIKE PROTEIN 2, ISOFORM C"/>
    <property type="match status" value="1"/>
</dbReference>
<dbReference type="PROSITE" id="PS51847">
    <property type="entry name" value="SMP"/>
    <property type="match status" value="1"/>
</dbReference>
<dbReference type="CDD" id="cd21670">
    <property type="entry name" value="SMP_ESyt"/>
    <property type="match status" value="1"/>
</dbReference>
<dbReference type="OrthoDB" id="1029639at2759"/>
<keyword evidence="3" id="KW-0812">Transmembrane</keyword>
<evidence type="ECO:0000256" key="1">
    <source>
        <dbReference type="ARBA" id="ARBA00004370"/>
    </source>
</evidence>
<evidence type="ECO:0000256" key="9">
    <source>
        <dbReference type="ARBA" id="ARBA00023121"/>
    </source>
</evidence>
<dbReference type="GO" id="GO:0035091">
    <property type="term" value="F:phosphatidylinositol binding"/>
    <property type="evidence" value="ECO:0007669"/>
    <property type="project" value="TreeGrafter"/>
</dbReference>
<dbReference type="InterPro" id="IPR037749">
    <property type="entry name" value="Ext_Synaptotagmin_C2B"/>
</dbReference>
<dbReference type="GO" id="GO:0008429">
    <property type="term" value="F:phosphatidylethanolamine binding"/>
    <property type="evidence" value="ECO:0007669"/>
    <property type="project" value="TreeGrafter"/>
</dbReference>
<evidence type="ECO:0000259" key="13">
    <source>
        <dbReference type="PROSITE" id="PS51847"/>
    </source>
</evidence>
<dbReference type="EMBL" id="KB631802">
    <property type="protein sequence ID" value="ERL86230.1"/>
    <property type="molecule type" value="Genomic_DNA"/>
</dbReference>
<dbReference type="InterPro" id="IPR031468">
    <property type="entry name" value="SMP_LBD"/>
</dbReference>
<dbReference type="Pfam" id="PF17047">
    <property type="entry name" value="SMP_LBD"/>
    <property type="match status" value="1"/>
</dbReference>
<dbReference type="Proteomes" id="UP000030742">
    <property type="component" value="Unassembled WGS sequence"/>
</dbReference>
<dbReference type="InterPro" id="IPR000008">
    <property type="entry name" value="C2_dom"/>
</dbReference>
<sequence length="773" mass="88224">MLYLIFRRHWSPHAAIGRTKQDFSLETLHSLAASLVVMDRMENAEKIKSVSERSPLVADSASIGADIPTNNFPEISKPEKTEQLSSESDEPRKNKPSMVVKFAVIFAKKPQKGDRIRKKLWASSMSKADICDVVKDLPSWVNFPDRERAEWLNDIISQLWPNLNNYIVKYCRGKIQTNIRKKFDSFRFEDIDFGSSPPKIDGIKVYNQSVAKDSIVIDFEVFYDGDCDVNFSMSGAQIGTIKDFQMGVEIRVVLKPLLFKMPVIGGIQIFFLNVPDIEFELEGITGIPGFSYLVRQKIEEIIKKKLVFPNKITKRFSKAIEAAELKSIEPAGVLRVHVFEARDLEKKDVTGKSDPYVILHVGAQELKTQVIKRDLNPQWDYYCEFIILDPEAQQLYFKLFDQDEFREDDFLGSGAVDISEVIKPGKNDQWFNLENVKHGKIHLRFSWLGLTSELNALNLATQETKLLKTENLHAGLLTLYVDSAINLPKIKFYKKPDPYIILTVGDNQTKSRRRRHTCDPTWEQGFYLLVKNPETDSLIITVMDKHSDSTLDKMVYNIKDLCDKPSMQISKEKFQLQLNSESKLTLSMQLRIMQNALFEATESDSDSDLDDCPSTVSRRKSFNKAPKEIVHIEPLSSATSNSDQIEAFQKSEVAASNASLIQKSTFVHNLPLKNPGDIPDPYVKLRLEGPGISPVKHRTKVVLDSCDPVYEHTFEYLLSVFELPAHRLIVTVKNKKLFHTSILGQKIIDLDILEASGFLLRDWFDLQEEEVSD</sequence>
<dbReference type="GO" id="GO:0005544">
    <property type="term" value="F:calcium-dependent phospholipid binding"/>
    <property type="evidence" value="ECO:0007669"/>
    <property type="project" value="TreeGrafter"/>
</dbReference>
<feature type="domain" description="SMP-LTD" evidence="13">
    <location>
        <begin position="145"/>
        <end position="317"/>
    </location>
</feature>
<dbReference type="GO" id="GO:0031210">
    <property type="term" value="F:phosphatidylcholine binding"/>
    <property type="evidence" value="ECO:0007669"/>
    <property type="project" value="TreeGrafter"/>
</dbReference>
<dbReference type="GO" id="GO:0005509">
    <property type="term" value="F:calcium ion binding"/>
    <property type="evidence" value="ECO:0007669"/>
    <property type="project" value="TreeGrafter"/>
</dbReference>
<feature type="domain" description="C2" evidence="12">
    <location>
        <begin position="314"/>
        <end position="431"/>
    </location>
</feature>
<evidence type="ECO:0008006" key="16">
    <source>
        <dbReference type="Google" id="ProtNLM"/>
    </source>
</evidence>
<keyword evidence="9" id="KW-0446">Lipid-binding</keyword>
<dbReference type="PANTHER" id="PTHR45761:SF1">
    <property type="entry name" value="EXTENDED SYNAPTOTAGMIN-LIKE PROTEIN 2, ISOFORM C"/>
    <property type="match status" value="1"/>
</dbReference>
<evidence type="ECO:0000256" key="10">
    <source>
        <dbReference type="ARBA" id="ARBA00023136"/>
    </source>
</evidence>